<evidence type="ECO:0000313" key="2">
    <source>
        <dbReference type="EMBL" id="MBK8523809.1"/>
    </source>
</evidence>
<feature type="signal peptide" evidence="1">
    <location>
        <begin position="1"/>
        <end position="17"/>
    </location>
</feature>
<dbReference type="Proteomes" id="UP000886689">
    <property type="component" value="Unassembled WGS sequence"/>
</dbReference>
<sequence length="59" mass="6289">MRSLFLLSCLLPVLAIAAATPLETVTGESSESIPQRMVSLSVKQDVAAACGTRPCRREN</sequence>
<gene>
    <name evidence="2" type="ORF">IPL58_06630</name>
</gene>
<dbReference type="AlphaFoldDB" id="A0A9D7K1U5"/>
<evidence type="ECO:0000256" key="1">
    <source>
        <dbReference type="SAM" id="SignalP"/>
    </source>
</evidence>
<name>A0A9D7K1U5_9PROT</name>
<organism evidence="2 3">
    <name type="scientific">Candidatus Proximibacter danicus</name>
    <dbReference type="NCBI Taxonomy" id="2954365"/>
    <lineage>
        <taxon>Bacteria</taxon>
        <taxon>Pseudomonadati</taxon>
        <taxon>Pseudomonadota</taxon>
        <taxon>Betaproteobacteria</taxon>
        <taxon>Candidatus Proximibacter</taxon>
    </lineage>
</organism>
<comment type="caution">
    <text evidence="2">The sequence shown here is derived from an EMBL/GenBank/DDBJ whole genome shotgun (WGS) entry which is preliminary data.</text>
</comment>
<dbReference type="EMBL" id="JADJUC010000005">
    <property type="protein sequence ID" value="MBK8523809.1"/>
    <property type="molecule type" value="Genomic_DNA"/>
</dbReference>
<proteinExistence type="predicted"/>
<keyword evidence="1" id="KW-0732">Signal</keyword>
<accession>A0A9D7K1U5</accession>
<reference evidence="2" key="1">
    <citation type="submission" date="2020-10" db="EMBL/GenBank/DDBJ databases">
        <title>Connecting structure to function with the recovery of over 1000 high-quality activated sludge metagenome-assembled genomes encoding full-length rRNA genes using long-read sequencing.</title>
        <authorList>
            <person name="Singleton C.M."/>
            <person name="Petriglieri F."/>
            <person name="Kristensen J.M."/>
            <person name="Kirkegaard R.H."/>
            <person name="Michaelsen T.Y."/>
            <person name="Andersen M.H."/>
            <person name="Karst S.M."/>
            <person name="Dueholm M.S."/>
            <person name="Nielsen P.H."/>
            <person name="Albertsen M."/>
        </authorList>
    </citation>
    <scope>NUCLEOTIDE SEQUENCE</scope>
    <source>
        <strain evidence="2">Hirt_18-Q3-R61-65_BATAC.395</strain>
    </source>
</reference>
<feature type="chain" id="PRO_5038515237" evidence="1">
    <location>
        <begin position="18"/>
        <end position="59"/>
    </location>
</feature>
<protein>
    <submittedName>
        <fullName evidence="2">Uncharacterized protein</fullName>
    </submittedName>
</protein>
<evidence type="ECO:0000313" key="3">
    <source>
        <dbReference type="Proteomes" id="UP000886689"/>
    </source>
</evidence>